<keyword evidence="2" id="KW-1185">Reference proteome</keyword>
<evidence type="ECO:0000313" key="1">
    <source>
        <dbReference type="EMBL" id="KRG40139.1"/>
    </source>
</evidence>
<dbReference type="AlphaFoldDB" id="A0A0R0A4M2"/>
<organism evidence="1 2">
    <name type="scientific">Stenotrophomonas pictorum JCM 9942</name>
    <dbReference type="NCBI Taxonomy" id="1236960"/>
    <lineage>
        <taxon>Bacteria</taxon>
        <taxon>Pseudomonadati</taxon>
        <taxon>Pseudomonadota</taxon>
        <taxon>Gammaproteobacteria</taxon>
        <taxon>Lysobacterales</taxon>
        <taxon>Lysobacteraceae</taxon>
        <taxon>Stenotrophomonas</taxon>
    </lineage>
</organism>
<dbReference type="RefSeq" id="WP_054658314.1">
    <property type="nucleotide sequence ID" value="NZ_BAZI01000069.1"/>
</dbReference>
<evidence type="ECO:0008006" key="3">
    <source>
        <dbReference type="Google" id="ProtNLM"/>
    </source>
</evidence>
<dbReference type="Gene3D" id="6.10.280.50">
    <property type="match status" value="1"/>
</dbReference>
<proteinExistence type="predicted"/>
<name>A0A0R0A4M2_9GAMM</name>
<dbReference type="InterPro" id="IPR007420">
    <property type="entry name" value="DUF465"/>
</dbReference>
<gene>
    <name evidence="1" type="ORF">ARC78_13175</name>
</gene>
<sequence>MFEGQPQSKIDALMKADPEFKQLYQQHKKLNKKCMDAGLGVLPIDDVTLGQMKREKLLAKQKLLRIYESALN</sequence>
<dbReference type="OrthoDB" id="5801755at2"/>
<dbReference type="EMBL" id="LLXS01000038">
    <property type="protein sequence ID" value="KRG40139.1"/>
    <property type="molecule type" value="Genomic_DNA"/>
</dbReference>
<comment type="caution">
    <text evidence="1">The sequence shown here is derived from an EMBL/GenBank/DDBJ whole genome shotgun (WGS) entry which is preliminary data.</text>
</comment>
<dbReference type="InterPro" id="IPR038444">
    <property type="entry name" value="DUF465_sf"/>
</dbReference>
<dbReference type="Pfam" id="PF04325">
    <property type="entry name" value="DUF465"/>
    <property type="match status" value="1"/>
</dbReference>
<dbReference type="Proteomes" id="UP000050836">
    <property type="component" value="Unassembled WGS sequence"/>
</dbReference>
<evidence type="ECO:0000313" key="2">
    <source>
        <dbReference type="Proteomes" id="UP000050836"/>
    </source>
</evidence>
<protein>
    <recommendedName>
        <fullName evidence="3">DUF465 domain-containing protein</fullName>
    </recommendedName>
</protein>
<reference evidence="1 2" key="1">
    <citation type="submission" date="2015-10" db="EMBL/GenBank/DDBJ databases">
        <title>Genome sequencing and analysis of members of genus Stenotrophomonas.</title>
        <authorList>
            <person name="Patil P.P."/>
            <person name="Midha S."/>
            <person name="Patil P.B."/>
        </authorList>
    </citation>
    <scope>NUCLEOTIDE SEQUENCE [LARGE SCALE GENOMIC DNA]</scope>
    <source>
        <strain evidence="1 2">JCM 9942</strain>
    </source>
</reference>
<accession>A0A0R0A4M2</accession>